<keyword evidence="16" id="KW-1185">Reference proteome</keyword>
<evidence type="ECO:0000256" key="3">
    <source>
        <dbReference type="ARBA" id="ARBA00009935"/>
    </source>
</evidence>
<dbReference type="PROSITE" id="PS00907">
    <property type="entry name" value="UROD_2"/>
    <property type="match status" value="1"/>
</dbReference>
<comment type="catalytic activity">
    <reaction evidence="13">
        <text>uroporphyrinogen III + 4 H(+) = coproporphyrinogen III + 4 CO2</text>
        <dbReference type="Rhea" id="RHEA:19865"/>
        <dbReference type="ChEBI" id="CHEBI:15378"/>
        <dbReference type="ChEBI" id="CHEBI:16526"/>
        <dbReference type="ChEBI" id="CHEBI:57308"/>
        <dbReference type="ChEBI" id="CHEBI:57309"/>
        <dbReference type="EC" id="4.1.1.37"/>
    </reaction>
    <physiologicalReaction direction="left-to-right" evidence="13">
        <dbReference type="Rhea" id="RHEA:19866"/>
    </physiologicalReaction>
</comment>
<comment type="caution">
    <text evidence="15">The sequence shown here is derived from an EMBL/GenBank/DDBJ whole genome shotgun (WGS) entry which is preliminary data.</text>
</comment>
<dbReference type="EC" id="4.1.1.37" evidence="5"/>
<feature type="domain" description="Uroporphyrinogen decarboxylase (URO-D)" evidence="14">
    <location>
        <begin position="159"/>
        <end position="175"/>
    </location>
</feature>
<evidence type="ECO:0000256" key="11">
    <source>
        <dbReference type="ARBA" id="ARBA00045708"/>
    </source>
</evidence>
<dbReference type="CDD" id="cd00717">
    <property type="entry name" value="URO-D"/>
    <property type="match status" value="1"/>
</dbReference>
<dbReference type="Proteomes" id="UP001221413">
    <property type="component" value="Unassembled WGS sequence"/>
</dbReference>
<comment type="catalytic activity">
    <reaction evidence="12">
        <text>uroporphyrinogen I + 4 H(+) = coproporphyrinogen I + 4 CO2</text>
        <dbReference type="Rhea" id="RHEA:31239"/>
        <dbReference type="ChEBI" id="CHEBI:15378"/>
        <dbReference type="ChEBI" id="CHEBI:16526"/>
        <dbReference type="ChEBI" id="CHEBI:62626"/>
        <dbReference type="ChEBI" id="CHEBI:62631"/>
    </reaction>
    <physiologicalReaction direction="left-to-right" evidence="12">
        <dbReference type="Rhea" id="RHEA:31240"/>
    </physiologicalReaction>
</comment>
<keyword evidence="8" id="KW-0210">Decarboxylase</keyword>
<evidence type="ECO:0000256" key="8">
    <source>
        <dbReference type="ARBA" id="ARBA00022793"/>
    </source>
</evidence>
<organism evidence="15 16">
    <name type="scientific">Drechslerella dactyloides</name>
    <name type="common">Nematode-trapping fungus</name>
    <name type="synonym">Arthrobotrys dactyloides</name>
    <dbReference type="NCBI Taxonomy" id="74499"/>
    <lineage>
        <taxon>Eukaryota</taxon>
        <taxon>Fungi</taxon>
        <taxon>Dikarya</taxon>
        <taxon>Ascomycota</taxon>
        <taxon>Pezizomycotina</taxon>
        <taxon>Orbiliomycetes</taxon>
        <taxon>Orbiliales</taxon>
        <taxon>Orbiliaceae</taxon>
        <taxon>Drechslerella</taxon>
    </lineage>
</organism>
<evidence type="ECO:0000256" key="13">
    <source>
        <dbReference type="ARBA" id="ARBA00048411"/>
    </source>
</evidence>
<dbReference type="GO" id="GO:0004853">
    <property type="term" value="F:uroporphyrinogen decarboxylase activity"/>
    <property type="evidence" value="ECO:0007669"/>
    <property type="project" value="UniProtKB-EC"/>
</dbReference>
<dbReference type="Pfam" id="PF01208">
    <property type="entry name" value="URO-D"/>
    <property type="match status" value="1"/>
</dbReference>
<dbReference type="GO" id="GO:0005829">
    <property type="term" value="C:cytosol"/>
    <property type="evidence" value="ECO:0007669"/>
    <property type="project" value="UniProtKB-SubCell"/>
</dbReference>
<evidence type="ECO:0000256" key="6">
    <source>
        <dbReference type="ARBA" id="ARBA00014308"/>
    </source>
</evidence>
<evidence type="ECO:0000256" key="7">
    <source>
        <dbReference type="ARBA" id="ARBA00022490"/>
    </source>
</evidence>
<dbReference type="NCBIfam" id="TIGR01464">
    <property type="entry name" value="hemE"/>
    <property type="match status" value="1"/>
</dbReference>
<keyword evidence="7" id="KW-0963">Cytoplasm</keyword>
<keyword evidence="10" id="KW-0627">Porphyrin biosynthesis</keyword>
<dbReference type="InterPro" id="IPR038071">
    <property type="entry name" value="UROD/MetE-like_sf"/>
</dbReference>
<accession>A0AAD6IZC5</accession>
<comment type="subunit">
    <text evidence="4">Homodimer.</text>
</comment>
<protein>
    <recommendedName>
        <fullName evidence="6">Uroporphyrinogen decarboxylase</fullName>
        <ecNumber evidence="5">4.1.1.37</ecNumber>
    </recommendedName>
</protein>
<dbReference type="AlphaFoldDB" id="A0AAD6IZC5"/>
<dbReference type="GO" id="GO:0006783">
    <property type="term" value="P:heme biosynthetic process"/>
    <property type="evidence" value="ECO:0007669"/>
    <property type="project" value="TreeGrafter"/>
</dbReference>
<evidence type="ECO:0000256" key="10">
    <source>
        <dbReference type="ARBA" id="ARBA00023244"/>
    </source>
</evidence>
<dbReference type="EMBL" id="JAQGDS010000005">
    <property type="protein sequence ID" value="KAJ6260734.1"/>
    <property type="molecule type" value="Genomic_DNA"/>
</dbReference>
<proteinExistence type="inferred from homology"/>
<evidence type="ECO:0000313" key="15">
    <source>
        <dbReference type="EMBL" id="KAJ6260734.1"/>
    </source>
</evidence>
<comment type="pathway">
    <text evidence="2">Porphyrin-containing compound metabolism; protoporphyrin-IX biosynthesis; coproporphyrinogen-III from 5-aminolevulinate: step 4/4.</text>
</comment>
<dbReference type="InterPro" id="IPR000257">
    <property type="entry name" value="Uroporphyrinogen_deCOase"/>
</dbReference>
<evidence type="ECO:0000256" key="1">
    <source>
        <dbReference type="ARBA" id="ARBA00004514"/>
    </source>
</evidence>
<dbReference type="PANTHER" id="PTHR21091:SF169">
    <property type="entry name" value="UROPORPHYRINOGEN DECARBOXYLASE"/>
    <property type="match status" value="1"/>
</dbReference>
<evidence type="ECO:0000256" key="2">
    <source>
        <dbReference type="ARBA" id="ARBA00004804"/>
    </source>
</evidence>
<name>A0AAD6IZC5_DREDA</name>
<dbReference type="SUPFAM" id="SSF51726">
    <property type="entry name" value="UROD/MetE-like"/>
    <property type="match status" value="1"/>
</dbReference>
<keyword evidence="9" id="KW-0456">Lyase</keyword>
<evidence type="ECO:0000256" key="9">
    <source>
        <dbReference type="ARBA" id="ARBA00023239"/>
    </source>
</evidence>
<dbReference type="FunFam" id="3.20.20.210:FF:000008">
    <property type="entry name" value="Uroporphyrinogen decarboxylase"/>
    <property type="match status" value="1"/>
</dbReference>
<evidence type="ECO:0000256" key="5">
    <source>
        <dbReference type="ARBA" id="ARBA00012288"/>
    </source>
</evidence>
<dbReference type="InterPro" id="IPR006361">
    <property type="entry name" value="Uroporphyrinogen_deCO2ase_HemE"/>
</dbReference>
<evidence type="ECO:0000259" key="14">
    <source>
        <dbReference type="PROSITE" id="PS00907"/>
    </source>
</evidence>
<sequence length="387" mass="42686">MICCSVPPKAGTPPFPAICISATTTNFHHQRRRDGRAAAHVGHAARYLPEYHEAKGNRDFFAVCRDPELACTITLQPVLRYRGLLDAAIIFSDILVVPQAMGMTVEMLEGKGPSFPNPLLVPEDLNKLKDKVDVKKELGYVFQAITRTRRELNGMVPLIGFSGAPWTLMSYMIEGGGSKMFIHVKTWIFKYPEESKRLLQSITDVVIDYCAEQVAAGAQLIQIFDSWAGELSPSDFKIFALPYLRQISKLLPEAIKSKGCEPVPLTVFAKGAWYALDDLCDSGYNVVGLDWTHDPADAVAIARGRVTLQGNMDPNALYGGREAITNQVERMVKGFGGGKKGYIVNLGHGITPHVDPEDMKWFLEETKRVGSEVNTGALKESFPVTLI</sequence>
<dbReference type="Gene3D" id="3.20.20.210">
    <property type="match status" value="1"/>
</dbReference>
<dbReference type="PANTHER" id="PTHR21091">
    <property type="entry name" value="METHYLTETRAHYDROFOLATE:HOMOCYSTEINE METHYLTRANSFERASE RELATED"/>
    <property type="match status" value="1"/>
</dbReference>
<gene>
    <name evidence="15" type="ORF">Dda_4963</name>
</gene>
<reference evidence="15" key="1">
    <citation type="submission" date="2023-01" db="EMBL/GenBank/DDBJ databases">
        <title>The chitinases involved in constricting ring structure development in the nematode-trapping fungus Drechslerella dactyloides.</title>
        <authorList>
            <person name="Wang R."/>
            <person name="Zhang L."/>
            <person name="Tang P."/>
            <person name="Li S."/>
            <person name="Liang L."/>
        </authorList>
    </citation>
    <scope>NUCLEOTIDE SEQUENCE</scope>
    <source>
        <strain evidence="15">YMF1.00031</strain>
    </source>
</reference>
<comment type="similarity">
    <text evidence="3">Belongs to the uroporphyrinogen decarboxylase family.</text>
</comment>
<evidence type="ECO:0000256" key="4">
    <source>
        <dbReference type="ARBA" id="ARBA00011738"/>
    </source>
</evidence>
<comment type="subcellular location">
    <subcellularLocation>
        <location evidence="1">Cytoplasm</location>
        <location evidence="1">Cytosol</location>
    </subcellularLocation>
</comment>
<evidence type="ECO:0000256" key="12">
    <source>
        <dbReference type="ARBA" id="ARBA00047341"/>
    </source>
</evidence>
<comment type="function">
    <text evidence="11">Catalyzes the sequential decarboxylation of the four acetate side chains of uroporphyrinogen to form coproporphyrinogen and participates in the fifth step in the heme biosynthetic pathway. Isomer I or isomer III of uroporphyrinogen may serve as substrate, but only coproporphyrinogen III can ultimately be converted to heme. In vitro also decarboxylates pentacarboxylate porphyrinogen I.</text>
</comment>
<evidence type="ECO:0000313" key="16">
    <source>
        <dbReference type="Proteomes" id="UP001221413"/>
    </source>
</evidence>